<dbReference type="AlphaFoldDB" id="A0A381PD21"/>
<dbReference type="SUPFAM" id="SSF52374">
    <property type="entry name" value="Nucleotidylyl transferase"/>
    <property type="match status" value="1"/>
</dbReference>
<accession>A0A381PD21</accession>
<dbReference type="InterPro" id="IPR020058">
    <property type="entry name" value="Glu/Gln-tRNA-synth_Ib_cat-dom"/>
</dbReference>
<dbReference type="Gene3D" id="3.40.50.620">
    <property type="entry name" value="HUPs"/>
    <property type="match status" value="1"/>
</dbReference>
<reference evidence="6" key="1">
    <citation type="submission" date="2018-05" db="EMBL/GenBank/DDBJ databases">
        <authorList>
            <person name="Lanie J.A."/>
            <person name="Ng W.-L."/>
            <person name="Kazmierczak K.M."/>
            <person name="Andrzejewski T.M."/>
            <person name="Davidsen T.M."/>
            <person name="Wayne K.J."/>
            <person name="Tettelin H."/>
            <person name="Glass J.I."/>
            <person name="Rusch D."/>
            <person name="Podicherti R."/>
            <person name="Tsui H.-C.T."/>
            <person name="Winkler M.E."/>
        </authorList>
    </citation>
    <scope>NUCLEOTIDE SEQUENCE</scope>
</reference>
<evidence type="ECO:0000256" key="3">
    <source>
        <dbReference type="ARBA" id="ARBA00022840"/>
    </source>
</evidence>
<dbReference type="InterPro" id="IPR049940">
    <property type="entry name" value="GluQ/Sye"/>
</dbReference>
<proteinExistence type="predicted"/>
<keyword evidence="4" id="KW-0030">Aminoacyl-tRNA synthetase</keyword>
<dbReference type="GO" id="GO:0005829">
    <property type="term" value="C:cytosol"/>
    <property type="evidence" value="ECO:0007669"/>
    <property type="project" value="TreeGrafter"/>
</dbReference>
<evidence type="ECO:0000313" key="6">
    <source>
        <dbReference type="EMBL" id="SUZ64157.1"/>
    </source>
</evidence>
<dbReference type="Pfam" id="PF00749">
    <property type="entry name" value="tRNA-synt_1c"/>
    <property type="match status" value="1"/>
</dbReference>
<gene>
    <name evidence="6" type="ORF">METZ01_LOCUS17011</name>
</gene>
<feature type="domain" description="Glutamyl/glutaminyl-tRNA synthetase class Ib catalytic" evidence="5">
    <location>
        <begin position="1"/>
        <end position="226"/>
    </location>
</feature>
<dbReference type="EMBL" id="UINC01000928">
    <property type="protein sequence ID" value="SUZ64157.1"/>
    <property type="molecule type" value="Genomic_DNA"/>
</dbReference>
<keyword evidence="1" id="KW-0436">Ligase</keyword>
<sequence>MIWRFEDLDSAVRPEFYRSQIRDCERIGLDWDGEPIRQSDRFEMYTNAIEQLTRRGLTYRCWCTRREIREATIAPHSHLPEGAYSGICRNLSRRQLAEREASGRNPALRLRTDGETITIRDRQLGDFEGVVDDFVLCRGDGIPSYNLGVVVDDAELGVTEVVRGDDLLPSTPRQVHLFGLLGLTAPNYAHVPLVVTASGERLAKRHGAVTLEDRLALGESELDVLNMLLSSLYMNPVTSFEQLQQRAKNFDPTSLPVTPWVFDG</sequence>
<organism evidence="6">
    <name type="scientific">marine metagenome</name>
    <dbReference type="NCBI Taxonomy" id="408172"/>
    <lineage>
        <taxon>unclassified sequences</taxon>
        <taxon>metagenomes</taxon>
        <taxon>ecological metagenomes</taxon>
    </lineage>
</organism>
<dbReference type="GO" id="GO:0004818">
    <property type="term" value="F:glutamate-tRNA ligase activity"/>
    <property type="evidence" value="ECO:0007669"/>
    <property type="project" value="TreeGrafter"/>
</dbReference>
<evidence type="ECO:0000256" key="4">
    <source>
        <dbReference type="ARBA" id="ARBA00023146"/>
    </source>
</evidence>
<dbReference type="PANTHER" id="PTHR43311">
    <property type="entry name" value="GLUTAMATE--TRNA LIGASE"/>
    <property type="match status" value="1"/>
</dbReference>
<dbReference type="PANTHER" id="PTHR43311:SF1">
    <property type="entry name" value="GLUTAMYL-Q TRNA(ASP) SYNTHETASE"/>
    <property type="match status" value="1"/>
</dbReference>
<dbReference type="GO" id="GO:0005524">
    <property type="term" value="F:ATP binding"/>
    <property type="evidence" value="ECO:0007669"/>
    <property type="project" value="UniProtKB-KW"/>
</dbReference>
<keyword evidence="2" id="KW-0547">Nucleotide-binding</keyword>
<name>A0A381PD21_9ZZZZ</name>
<dbReference type="InterPro" id="IPR014729">
    <property type="entry name" value="Rossmann-like_a/b/a_fold"/>
</dbReference>
<keyword evidence="3" id="KW-0067">ATP-binding</keyword>
<protein>
    <recommendedName>
        <fullName evidence="5">Glutamyl/glutaminyl-tRNA synthetase class Ib catalytic domain-containing protein</fullName>
    </recommendedName>
</protein>
<dbReference type="GO" id="GO:0006424">
    <property type="term" value="P:glutamyl-tRNA aminoacylation"/>
    <property type="evidence" value="ECO:0007669"/>
    <property type="project" value="TreeGrafter"/>
</dbReference>
<evidence type="ECO:0000259" key="5">
    <source>
        <dbReference type="Pfam" id="PF00749"/>
    </source>
</evidence>
<evidence type="ECO:0000256" key="1">
    <source>
        <dbReference type="ARBA" id="ARBA00022598"/>
    </source>
</evidence>
<evidence type="ECO:0000256" key="2">
    <source>
        <dbReference type="ARBA" id="ARBA00022741"/>
    </source>
</evidence>